<dbReference type="InterPro" id="IPR052158">
    <property type="entry name" value="INH-QAR"/>
</dbReference>
<proteinExistence type="predicted"/>
<dbReference type="PANTHER" id="PTHR43130">
    <property type="entry name" value="ARAC-FAMILY TRANSCRIPTIONAL REGULATOR"/>
    <property type="match status" value="1"/>
</dbReference>
<keyword evidence="3" id="KW-1185">Reference proteome</keyword>
<evidence type="ECO:0000259" key="1">
    <source>
        <dbReference type="Pfam" id="PF01965"/>
    </source>
</evidence>
<dbReference type="EC" id="4.2.1.-" evidence="2"/>
<dbReference type="CDD" id="cd03139">
    <property type="entry name" value="GATase1_PfpI_2"/>
    <property type="match status" value="1"/>
</dbReference>
<evidence type="ECO:0000313" key="2">
    <source>
        <dbReference type="EMBL" id="MEE4025614.1"/>
    </source>
</evidence>
<evidence type="ECO:0000313" key="3">
    <source>
        <dbReference type="Proteomes" id="UP001335729"/>
    </source>
</evidence>
<feature type="domain" description="DJ-1/PfpI" evidence="1">
    <location>
        <begin position="4"/>
        <end position="165"/>
    </location>
</feature>
<dbReference type="InterPro" id="IPR002818">
    <property type="entry name" value="DJ-1/PfpI"/>
</dbReference>
<dbReference type="RefSeq" id="WP_330507020.1">
    <property type="nucleotide sequence ID" value="NZ_JAZDUE010000022.1"/>
</dbReference>
<keyword evidence="2" id="KW-0456">Lyase</keyword>
<dbReference type="EMBL" id="JAZDUE010000022">
    <property type="protein sequence ID" value="MEE4025614.1"/>
    <property type="molecule type" value="Genomic_DNA"/>
</dbReference>
<dbReference type="Pfam" id="PF01965">
    <property type="entry name" value="DJ-1_PfpI"/>
    <property type="match status" value="1"/>
</dbReference>
<organism evidence="2 3">
    <name type="scientific">Gordonia prachuapensis</name>
    <dbReference type="NCBI Taxonomy" id="3115651"/>
    <lineage>
        <taxon>Bacteria</taxon>
        <taxon>Bacillati</taxon>
        <taxon>Actinomycetota</taxon>
        <taxon>Actinomycetes</taxon>
        <taxon>Mycobacteriales</taxon>
        <taxon>Gordoniaceae</taxon>
        <taxon>Gordonia</taxon>
    </lineage>
</organism>
<sequence length="241" mass="25360">MTQVALVAYPGLTALDLIGPYEVLRMLPGADVRFVWHEVGPVAADSGVLMLGATHTLAETPRPAIVVVPGGSTTVMNQAHDDVLLDWLRSVHQHTSWTTSVCAGSVILGAAGLLQGRRATSHWQALQALRAFGATPVGDERVVHDGDIVTAAGVSAGIDLALWIAAKVAGEERAKAIQLAIEYDPQPPFDSGSTAKSTTGTVARANALLARDSVTPAHVSATARVMWRAAIDRARAGRRRK</sequence>
<dbReference type="SUPFAM" id="SSF52317">
    <property type="entry name" value="Class I glutamine amidotransferase-like"/>
    <property type="match status" value="1"/>
</dbReference>
<dbReference type="Proteomes" id="UP001335729">
    <property type="component" value="Unassembled WGS sequence"/>
</dbReference>
<protein>
    <submittedName>
        <fullName evidence="2">DJ-1/PfpI family protein</fullName>
        <ecNumber evidence="2">4.2.1.-</ecNumber>
    </submittedName>
</protein>
<dbReference type="GO" id="GO:0016829">
    <property type="term" value="F:lyase activity"/>
    <property type="evidence" value="ECO:0007669"/>
    <property type="project" value="UniProtKB-KW"/>
</dbReference>
<comment type="caution">
    <text evidence="2">The sequence shown here is derived from an EMBL/GenBank/DDBJ whole genome shotgun (WGS) entry which is preliminary data.</text>
</comment>
<name>A0ABU7N0S1_9ACTN</name>
<dbReference type="InterPro" id="IPR029062">
    <property type="entry name" value="Class_I_gatase-like"/>
</dbReference>
<dbReference type="PANTHER" id="PTHR43130:SF2">
    <property type="entry name" value="DJ-1_PFPI DOMAIN-CONTAINING PROTEIN"/>
    <property type="match status" value="1"/>
</dbReference>
<accession>A0ABU7N0S1</accession>
<dbReference type="Gene3D" id="3.40.50.880">
    <property type="match status" value="1"/>
</dbReference>
<gene>
    <name evidence="2" type="ORF">V1Y59_21190</name>
</gene>
<reference evidence="2 3" key="1">
    <citation type="submission" date="2024-01" db="EMBL/GenBank/DDBJ databases">
        <title>Draft genome sequence of Gordonia sp. PKS22-38.</title>
        <authorList>
            <person name="Suphannarot A."/>
            <person name="Mingma R."/>
        </authorList>
    </citation>
    <scope>NUCLEOTIDE SEQUENCE [LARGE SCALE GENOMIC DNA]</scope>
    <source>
        <strain evidence="2 3">PKS22-38</strain>
    </source>
</reference>